<reference evidence="1 2" key="1">
    <citation type="submission" date="2021-06" db="EMBL/GenBank/DDBJ databases">
        <title>Caerostris extrusa draft genome.</title>
        <authorList>
            <person name="Kono N."/>
            <person name="Arakawa K."/>
        </authorList>
    </citation>
    <scope>NUCLEOTIDE SEQUENCE [LARGE SCALE GENOMIC DNA]</scope>
</reference>
<accession>A0AAV4PKB0</accession>
<sequence length="88" mass="9833">MEVCIPSRINPCLVTGSSFRTLLSADIYPLAIPGLFTEMSRPPTYHRLGVQLWLPKLFYEDASSTSIVMPGAQSNTKTLARPYLPIYK</sequence>
<dbReference type="Proteomes" id="UP001054945">
    <property type="component" value="Unassembled WGS sequence"/>
</dbReference>
<organism evidence="1 2">
    <name type="scientific">Caerostris extrusa</name>
    <name type="common">Bark spider</name>
    <name type="synonym">Caerostris bankana</name>
    <dbReference type="NCBI Taxonomy" id="172846"/>
    <lineage>
        <taxon>Eukaryota</taxon>
        <taxon>Metazoa</taxon>
        <taxon>Ecdysozoa</taxon>
        <taxon>Arthropoda</taxon>
        <taxon>Chelicerata</taxon>
        <taxon>Arachnida</taxon>
        <taxon>Araneae</taxon>
        <taxon>Araneomorphae</taxon>
        <taxon>Entelegynae</taxon>
        <taxon>Araneoidea</taxon>
        <taxon>Araneidae</taxon>
        <taxon>Caerostris</taxon>
    </lineage>
</organism>
<evidence type="ECO:0000313" key="2">
    <source>
        <dbReference type="Proteomes" id="UP001054945"/>
    </source>
</evidence>
<comment type="caution">
    <text evidence="1">The sequence shown here is derived from an EMBL/GenBank/DDBJ whole genome shotgun (WGS) entry which is preliminary data.</text>
</comment>
<name>A0AAV4PKB0_CAEEX</name>
<dbReference type="AlphaFoldDB" id="A0AAV4PKB0"/>
<keyword evidence="2" id="KW-1185">Reference proteome</keyword>
<protein>
    <submittedName>
        <fullName evidence="1">Uncharacterized protein</fullName>
    </submittedName>
</protein>
<evidence type="ECO:0000313" key="1">
    <source>
        <dbReference type="EMBL" id="GIX96395.1"/>
    </source>
</evidence>
<proteinExistence type="predicted"/>
<dbReference type="EMBL" id="BPLR01004644">
    <property type="protein sequence ID" value="GIX96395.1"/>
    <property type="molecule type" value="Genomic_DNA"/>
</dbReference>
<gene>
    <name evidence="1" type="ORF">CEXT_203761</name>
</gene>